<organism evidence="1 2">
    <name type="scientific">Araneus ventricosus</name>
    <name type="common">Orbweaver spider</name>
    <name type="synonym">Epeira ventricosa</name>
    <dbReference type="NCBI Taxonomy" id="182803"/>
    <lineage>
        <taxon>Eukaryota</taxon>
        <taxon>Metazoa</taxon>
        <taxon>Ecdysozoa</taxon>
        <taxon>Arthropoda</taxon>
        <taxon>Chelicerata</taxon>
        <taxon>Arachnida</taxon>
        <taxon>Araneae</taxon>
        <taxon>Araneomorphae</taxon>
        <taxon>Entelegynae</taxon>
        <taxon>Araneoidea</taxon>
        <taxon>Araneidae</taxon>
        <taxon>Araneus</taxon>
    </lineage>
</organism>
<gene>
    <name evidence="1" type="ORF">AVEN_44361_1</name>
</gene>
<protein>
    <submittedName>
        <fullName evidence="1">Uncharacterized protein</fullName>
    </submittedName>
</protein>
<keyword evidence="2" id="KW-1185">Reference proteome</keyword>
<comment type="caution">
    <text evidence="1">The sequence shown here is derived from an EMBL/GenBank/DDBJ whole genome shotgun (WGS) entry which is preliminary data.</text>
</comment>
<reference evidence="1 2" key="1">
    <citation type="journal article" date="2019" name="Sci. Rep.">
        <title>Orb-weaving spider Araneus ventricosus genome elucidates the spidroin gene catalogue.</title>
        <authorList>
            <person name="Kono N."/>
            <person name="Nakamura H."/>
            <person name="Ohtoshi R."/>
            <person name="Moran D.A.P."/>
            <person name="Shinohara A."/>
            <person name="Yoshida Y."/>
            <person name="Fujiwara M."/>
            <person name="Mori M."/>
            <person name="Tomita M."/>
            <person name="Arakawa K."/>
        </authorList>
    </citation>
    <scope>NUCLEOTIDE SEQUENCE [LARGE SCALE GENOMIC DNA]</scope>
</reference>
<dbReference type="Proteomes" id="UP000499080">
    <property type="component" value="Unassembled WGS sequence"/>
</dbReference>
<dbReference type="AlphaFoldDB" id="A0A4Y2GXD0"/>
<proteinExistence type="predicted"/>
<sequence>MCNLHPVALISSPQKHYPLYALKVIVSGTRNVLNVITCNLSSNDRHPLWGLSLPPARKRERPYDAWSNRTWLRTEQCCLFSPFILPKNWKHADLQVAKGWLVVLGFMAQEPDLAILRQTDGDNRTPSSKGNCWILIH</sequence>
<evidence type="ECO:0000313" key="1">
    <source>
        <dbReference type="EMBL" id="GBM58682.1"/>
    </source>
</evidence>
<name>A0A4Y2GXD0_ARAVE</name>
<evidence type="ECO:0000313" key="2">
    <source>
        <dbReference type="Proteomes" id="UP000499080"/>
    </source>
</evidence>
<accession>A0A4Y2GXD0</accession>
<dbReference type="EMBL" id="BGPR01179715">
    <property type="protein sequence ID" value="GBM58682.1"/>
    <property type="molecule type" value="Genomic_DNA"/>
</dbReference>